<dbReference type="Proteomes" id="UP000805193">
    <property type="component" value="Unassembled WGS sequence"/>
</dbReference>
<dbReference type="EMBL" id="JABSTQ010011232">
    <property type="protein sequence ID" value="KAG0413810.1"/>
    <property type="molecule type" value="Genomic_DNA"/>
</dbReference>
<evidence type="ECO:0000313" key="2">
    <source>
        <dbReference type="Proteomes" id="UP000805193"/>
    </source>
</evidence>
<sequence>MVFHQKWRCQHSSVGKTAGRHATNCPSFVDIKIKKINKNTKKNDAFLKKAVPLAAVIKLREDHNHNPGCADELRLLKSTADTRALFHGYFRVG</sequence>
<gene>
    <name evidence="1" type="ORF">HPB47_009022</name>
</gene>
<evidence type="ECO:0000313" key="1">
    <source>
        <dbReference type="EMBL" id="KAG0413810.1"/>
    </source>
</evidence>
<proteinExistence type="predicted"/>
<protein>
    <submittedName>
        <fullName evidence="1">Uncharacterized protein</fullName>
    </submittedName>
</protein>
<accession>A0AC60P371</accession>
<organism evidence="1 2">
    <name type="scientific">Ixodes persulcatus</name>
    <name type="common">Taiga tick</name>
    <dbReference type="NCBI Taxonomy" id="34615"/>
    <lineage>
        <taxon>Eukaryota</taxon>
        <taxon>Metazoa</taxon>
        <taxon>Ecdysozoa</taxon>
        <taxon>Arthropoda</taxon>
        <taxon>Chelicerata</taxon>
        <taxon>Arachnida</taxon>
        <taxon>Acari</taxon>
        <taxon>Parasitiformes</taxon>
        <taxon>Ixodida</taxon>
        <taxon>Ixodoidea</taxon>
        <taxon>Ixodidae</taxon>
        <taxon>Ixodinae</taxon>
        <taxon>Ixodes</taxon>
    </lineage>
</organism>
<comment type="caution">
    <text evidence="1">The sequence shown here is derived from an EMBL/GenBank/DDBJ whole genome shotgun (WGS) entry which is preliminary data.</text>
</comment>
<name>A0AC60P371_IXOPE</name>
<reference evidence="1 2" key="1">
    <citation type="journal article" date="2020" name="Cell">
        <title>Large-Scale Comparative Analyses of Tick Genomes Elucidate Their Genetic Diversity and Vector Capacities.</title>
        <authorList>
            <consortium name="Tick Genome and Microbiome Consortium (TIGMIC)"/>
            <person name="Jia N."/>
            <person name="Wang J."/>
            <person name="Shi W."/>
            <person name="Du L."/>
            <person name="Sun Y."/>
            <person name="Zhan W."/>
            <person name="Jiang J.F."/>
            <person name="Wang Q."/>
            <person name="Zhang B."/>
            <person name="Ji P."/>
            <person name="Bell-Sakyi L."/>
            <person name="Cui X.M."/>
            <person name="Yuan T.T."/>
            <person name="Jiang B.G."/>
            <person name="Yang W.F."/>
            <person name="Lam T.T."/>
            <person name="Chang Q.C."/>
            <person name="Ding S.J."/>
            <person name="Wang X.J."/>
            <person name="Zhu J.G."/>
            <person name="Ruan X.D."/>
            <person name="Zhao L."/>
            <person name="Wei J.T."/>
            <person name="Ye R.Z."/>
            <person name="Que T.C."/>
            <person name="Du C.H."/>
            <person name="Zhou Y.H."/>
            <person name="Cheng J.X."/>
            <person name="Dai P.F."/>
            <person name="Guo W.B."/>
            <person name="Han X.H."/>
            <person name="Huang E.J."/>
            <person name="Li L.F."/>
            <person name="Wei W."/>
            <person name="Gao Y.C."/>
            <person name="Liu J.Z."/>
            <person name="Shao H.Z."/>
            <person name="Wang X."/>
            <person name="Wang C.C."/>
            <person name="Yang T.C."/>
            <person name="Huo Q.B."/>
            <person name="Li W."/>
            <person name="Chen H.Y."/>
            <person name="Chen S.E."/>
            <person name="Zhou L.G."/>
            <person name="Ni X.B."/>
            <person name="Tian J.H."/>
            <person name="Sheng Y."/>
            <person name="Liu T."/>
            <person name="Pan Y.S."/>
            <person name="Xia L.Y."/>
            <person name="Li J."/>
            <person name="Zhao F."/>
            <person name="Cao W.C."/>
        </authorList>
    </citation>
    <scope>NUCLEOTIDE SEQUENCE [LARGE SCALE GENOMIC DNA]</scope>
    <source>
        <strain evidence="1">Iper-2018</strain>
    </source>
</reference>
<keyword evidence="2" id="KW-1185">Reference proteome</keyword>